<feature type="transmembrane region" description="Helical" evidence="7">
    <location>
        <begin position="116"/>
        <end position="142"/>
    </location>
</feature>
<evidence type="ECO:0000256" key="6">
    <source>
        <dbReference type="SAM" id="MobiDB-lite"/>
    </source>
</evidence>
<keyword evidence="5 7" id="KW-0472">Membrane</keyword>
<dbReference type="EMBL" id="FQZK01000023">
    <property type="protein sequence ID" value="SHK56289.1"/>
    <property type="molecule type" value="Genomic_DNA"/>
</dbReference>
<feature type="transmembrane region" description="Helical" evidence="7">
    <location>
        <begin position="318"/>
        <end position="337"/>
    </location>
</feature>
<proteinExistence type="predicted"/>
<keyword evidence="9" id="KW-1185">Reference proteome</keyword>
<comment type="subcellular location">
    <subcellularLocation>
        <location evidence="1">Cell membrane</location>
        <topology evidence="1">Multi-pass membrane protein</topology>
    </subcellularLocation>
</comment>
<dbReference type="GO" id="GO:0005886">
    <property type="term" value="C:plasma membrane"/>
    <property type="evidence" value="ECO:0007669"/>
    <property type="project" value="UniProtKB-SubCell"/>
</dbReference>
<feature type="region of interest" description="Disordered" evidence="6">
    <location>
        <begin position="1"/>
        <end position="31"/>
    </location>
</feature>
<dbReference type="OrthoDB" id="3542743at2"/>
<dbReference type="STRING" id="758803.SAMN05421803_12375"/>
<dbReference type="GO" id="GO:0022857">
    <property type="term" value="F:transmembrane transporter activity"/>
    <property type="evidence" value="ECO:0007669"/>
    <property type="project" value="InterPro"/>
</dbReference>
<evidence type="ECO:0000313" key="9">
    <source>
        <dbReference type="Proteomes" id="UP000184452"/>
    </source>
</evidence>
<feature type="compositionally biased region" description="Low complexity" evidence="6">
    <location>
        <begin position="15"/>
        <end position="29"/>
    </location>
</feature>
<dbReference type="Pfam" id="PF07690">
    <property type="entry name" value="MFS_1"/>
    <property type="match status" value="1"/>
</dbReference>
<reference evidence="8 9" key="1">
    <citation type="submission" date="2016-11" db="EMBL/GenBank/DDBJ databases">
        <authorList>
            <person name="Jaros S."/>
            <person name="Januszkiewicz K."/>
            <person name="Wedrychowicz H."/>
        </authorList>
    </citation>
    <scope>NUCLEOTIDE SEQUENCE [LARGE SCALE GENOMIC DNA]</scope>
    <source>
        <strain evidence="8 9">CGMCC 4.5723</strain>
    </source>
</reference>
<dbReference type="PANTHER" id="PTHR23513">
    <property type="entry name" value="INTEGRAL MEMBRANE EFFLUX PROTEIN-RELATED"/>
    <property type="match status" value="1"/>
</dbReference>
<dbReference type="CDD" id="cd06173">
    <property type="entry name" value="MFS_MefA_like"/>
    <property type="match status" value="1"/>
</dbReference>
<feature type="transmembrane region" description="Helical" evidence="7">
    <location>
        <begin position="75"/>
        <end position="95"/>
    </location>
</feature>
<feature type="transmembrane region" description="Helical" evidence="7">
    <location>
        <begin position="416"/>
        <end position="435"/>
    </location>
</feature>
<gene>
    <name evidence="8" type="ORF">SAMN05421803_12375</name>
</gene>
<keyword evidence="4 7" id="KW-1133">Transmembrane helix</keyword>
<feature type="transmembrane region" description="Helical" evidence="7">
    <location>
        <begin position="343"/>
        <end position="364"/>
    </location>
</feature>
<evidence type="ECO:0000256" key="7">
    <source>
        <dbReference type="SAM" id="Phobius"/>
    </source>
</evidence>
<evidence type="ECO:0000256" key="4">
    <source>
        <dbReference type="ARBA" id="ARBA00022989"/>
    </source>
</evidence>
<sequence>MDAVTARAPAAVHGPVPEEAAQAPAAVHRPVPEVSGPRRRLFALLWSGGALNGLGGMTFTLMVPLLALAQTGSPVAAAWITAAGLVPNLVLHLPLGVLADRGDPRRMMLLAQTGRLLVIVLLVAPVILWSAPVHLLAAATALHSVCSTLFESASAIAVPCVVPEEEMPAATARNEAHVHGTQMFGRPLGGFLFGLAAWAPVLFNAVVSLAVLAVTLPLDSGMRKDEAPAGRGRPSLVREFSAGLALLVRDRLLTLTLVVCALTNAVFQVVWLIIMLVMTERDLPPSLIGAILAATGIGGLLGSVLAPRLVRRLSVPHMVALCGWTWSLSLAVLVLALSLDPRWLLAGLPLTWGMIGFVGAHMNVTRGTYRALHVPRRLLGRVIGTDRVFTGGALPLGMVCGGYLLECLGPRDTSVLLLAAVAVIAVSVTLLLPFLERSGEAGRRRPAGAAA</sequence>
<name>A0A1M6THC1_9ACTN</name>
<organism evidence="8 9">
    <name type="scientific">Nocardiopsis flavescens</name>
    <dbReference type="NCBI Taxonomy" id="758803"/>
    <lineage>
        <taxon>Bacteria</taxon>
        <taxon>Bacillati</taxon>
        <taxon>Actinomycetota</taxon>
        <taxon>Actinomycetes</taxon>
        <taxon>Streptosporangiales</taxon>
        <taxon>Nocardiopsidaceae</taxon>
        <taxon>Nocardiopsis</taxon>
    </lineage>
</organism>
<dbReference type="InterPro" id="IPR036259">
    <property type="entry name" value="MFS_trans_sf"/>
</dbReference>
<keyword evidence="2" id="KW-1003">Cell membrane</keyword>
<evidence type="ECO:0000256" key="3">
    <source>
        <dbReference type="ARBA" id="ARBA00022692"/>
    </source>
</evidence>
<dbReference type="Gene3D" id="1.20.1250.20">
    <property type="entry name" value="MFS general substrate transporter like domains"/>
    <property type="match status" value="1"/>
</dbReference>
<dbReference type="PANTHER" id="PTHR23513:SF6">
    <property type="entry name" value="MAJOR FACILITATOR SUPERFAMILY ASSOCIATED DOMAIN-CONTAINING PROTEIN"/>
    <property type="match status" value="1"/>
</dbReference>
<feature type="transmembrane region" description="Helical" evidence="7">
    <location>
        <begin position="41"/>
        <end position="69"/>
    </location>
</feature>
<dbReference type="InterPro" id="IPR011701">
    <property type="entry name" value="MFS"/>
</dbReference>
<dbReference type="RefSeq" id="WP_073383026.1">
    <property type="nucleotide sequence ID" value="NZ_FQZK01000023.1"/>
</dbReference>
<feature type="transmembrane region" description="Helical" evidence="7">
    <location>
        <begin position="191"/>
        <end position="214"/>
    </location>
</feature>
<keyword evidence="3 7" id="KW-0812">Transmembrane</keyword>
<feature type="transmembrane region" description="Helical" evidence="7">
    <location>
        <begin position="286"/>
        <end position="306"/>
    </location>
</feature>
<evidence type="ECO:0000256" key="2">
    <source>
        <dbReference type="ARBA" id="ARBA00022475"/>
    </source>
</evidence>
<feature type="transmembrane region" description="Helical" evidence="7">
    <location>
        <begin position="252"/>
        <end position="274"/>
    </location>
</feature>
<evidence type="ECO:0000313" key="8">
    <source>
        <dbReference type="EMBL" id="SHK56289.1"/>
    </source>
</evidence>
<accession>A0A1M6THC1</accession>
<dbReference type="Proteomes" id="UP000184452">
    <property type="component" value="Unassembled WGS sequence"/>
</dbReference>
<protein>
    <submittedName>
        <fullName evidence="8">Predicted arabinose efflux permease, MFS family</fullName>
    </submittedName>
</protein>
<evidence type="ECO:0000256" key="1">
    <source>
        <dbReference type="ARBA" id="ARBA00004651"/>
    </source>
</evidence>
<dbReference type="SUPFAM" id="SSF103473">
    <property type="entry name" value="MFS general substrate transporter"/>
    <property type="match status" value="1"/>
</dbReference>
<feature type="transmembrane region" description="Helical" evidence="7">
    <location>
        <begin position="385"/>
        <end position="404"/>
    </location>
</feature>
<dbReference type="AlphaFoldDB" id="A0A1M6THC1"/>
<evidence type="ECO:0000256" key="5">
    <source>
        <dbReference type="ARBA" id="ARBA00023136"/>
    </source>
</evidence>